<dbReference type="GO" id="GO:0019028">
    <property type="term" value="C:viral capsid"/>
    <property type="evidence" value="ECO:0007669"/>
    <property type="project" value="UniProtKB-KW"/>
</dbReference>
<accession>A0A3G5A508</accession>
<reference evidence="6" key="1">
    <citation type="submission" date="2018-10" db="EMBL/GenBank/DDBJ databases">
        <title>Hidden diversity of soil giant viruses.</title>
        <authorList>
            <person name="Schulz F."/>
            <person name="Alteio L."/>
            <person name="Goudeau D."/>
            <person name="Ryan E.M."/>
            <person name="Malmstrom R.R."/>
            <person name="Blanchard J."/>
            <person name="Woyke T."/>
        </authorList>
    </citation>
    <scope>NUCLEOTIDE SEQUENCE</scope>
    <source>
        <strain evidence="6">HAV1</strain>
    </source>
</reference>
<keyword evidence="2" id="KW-0167">Capsid protein</keyword>
<sequence length="532" mass="61461">VRIYRGVVDFFGQIKSILAAKFCEGAVAVYDETLKVCGINLANPIKDDCPSEILITNLNTNTSCSPDKTYRQFASKANTQGNLFTDINPVGFNSREISTIYKGLDNPYSILQFILDMMIFNINRTNFPILICGDERTSLDNYEIYLLGEVEKYRRYLRDLTCQGFDVFEGSEICNRVKNLIDVGIGERRAEFAWAAYVGYDLIEEISIRIGGELIDSHNYKWMYLDYKMNERRDQVRAHNMMVGNIGELREYSRCGKLAHKMYVPVQFWFCKNISQSLPMVALQHSEVAITVKIKQLREVAYWNEVDTYFVKIPELNCYLLADYIYLDSDERKRFADMAHEYIIETVQRTLCAGGNKLLDLVCGRTISAGVYVSNICKYLLWVVRFNKTFRLDVDGSDYSKHRVLKWNDFYNMGDNDAIRGFDIKFDQRDRETMKHHSYYNLVQPYEKYCSSLPKNVFLYSFALFPKNMEASGGVNVDMINDLSISMELSEEIVQLINEGLVEVEFDVYAKEINILRVSGGIAGVGFERRKN</sequence>
<evidence type="ECO:0000259" key="5">
    <source>
        <dbReference type="Pfam" id="PF16903"/>
    </source>
</evidence>
<name>A0A3G5A508_9VIRU</name>
<dbReference type="InterPro" id="IPR007542">
    <property type="entry name" value="MCP_C"/>
</dbReference>
<dbReference type="InterPro" id="IPR038519">
    <property type="entry name" value="MCP_C_sf"/>
</dbReference>
<dbReference type="Pfam" id="PF04451">
    <property type="entry name" value="Capsid_NCLDV"/>
    <property type="match status" value="1"/>
</dbReference>
<evidence type="ECO:0000256" key="3">
    <source>
        <dbReference type="ARBA" id="ARBA00022844"/>
    </source>
</evidence>
<evidence type="ECO:0000259" key="4">
    <source>
        <dbReference type="Pfam" id="PF04451"/>
    </source>
</evidence>
<dbReference type="Gene3D" id="2.70.9.10">
    <property type="entry name" value="Adenovirus Type 2 Hexon, domain 4"/>
    <property type="match status" value="1"/>
</dbReference>
<dbReference type="Pfam" id="PF16903">
    <property type="entry name" value="Capsid_N"/>
    <property type="match status" value="1"/>
</dbReference>
<dbReference type="InterPro" id="IPR031654">
    <property type="entry name" value="Capsid_N"/>
</dbReference>
<feature type="domain" description="Major capsid protein N-terminal" evidence="5">
    <location>
        <begin position="190"/>
        <end position="328"/>
    </location>
</feature>
<dbReference type="EMBL" id="MK072252">
    <property type="protein sequence ID" value="AYV80903.1"/>
    <property type="molecule type" value="Genomic_DNA"/>
</dbReference>
<feature type="non-terminal residue" evidence="6">
    <location>
        <position position="1"/>
    </location>
</feature>
<organism evidence="6">
    <name type="scientific">Harvfovirus sp</name>
    <dbReference type="NCBI Taxonomy" id="2487768"/>
    <lineage>
        <taxon>Viruses</taxon>
        <taxon>Varidnaviria</taxon>
        <taxon>Bamfordvirae</taxon>
        <taxon>Nucleocytoviricota</taxon>
        <taxon>Megaviricetes</taxon>
        <taxon>Imitervirales</taxon>
        <taxon>Mimiviridae</taxon>
        <taxon>Klosneuvirinae</taxon>
    </lineage>
</organism>
<dbReference type="Gene3D" id="2.70.9.20">
    <property type="entry name" value="Major capsid protein Vp54"/>
    <property type="match status" value="1"/>
</dbReference>
<gene>
    <name evidence="6" type="ORF">Harvfovirus10_1</name>
</gene>
<dbReference type="GO" id="GO:0005198">
    <property type="term" value="F:structural molecule activity"/>
    <property type="evidence" value="ECO:0007669"/>
    <property type="project" value="InterPro"/>
</dbReference>
<dbReference type="InterPro" id="IPR016112">
    <property type="entry name" value="VP_dsDNA_II"/>
</dbReference>
<evidence type="ECO:0000313" key="6">
    <source>
        <dbReference type="EMBL" id="AYV80903.1"/>
    </source>
</evidence>
<comment type="subcellular location">
    <subcellularLocation>
        <location evidence="1">Virion</location>
    </subcellularLocation>
</comment>
<evidence type="ECO:0000256" key="1">
    <source>
        <dbReference type="ARBA" id="ARBA00004328"/>
    </source>
</evidence>
<proteinExistence type="predicted"/>
<feature type="domain" description="Major capsid protein C-terminal" evidence="4">
    <location>
        <begin position="331"/>
        <end position="524"/>
    </location>
</feature>
<dbReference type="SUPFAM" id="SSF49749">
    <property type="entry name" value="Group II dsDNA viruses VP"/>
    <property type="match status" value="2"/>
</dbReference>
<protein>
    <submittedName>
        <fullName evidence="6">NCLDV major capsid protein</fullName>
    </submittedName>
</protein>
<keyword evidence="3" id="KW-0946">Virion</keyword>
<evidence type="ECO:0000256" key="2">
    <source>
        <dbReference type="ARBA" id="ARBA00022561"/>
    </source>
</evidence>